<reference evidence="2 3" key="1">
    <citation type="submission" date="2021-06" db="EMBL/GenBank/DDBJ databases">
        <title>Genome-based taxonomic framework of Microbacterium strains isolated from marine environment, the description of four new species and reclassification of four preexisting species.</title>
        <authorList>
            <person name="Lee S.D."/>
            <person name="Kim S.-M."/>
            <person name="Byeon Y.-S."/>
            <person name="Yang H.L."/>
            <person name="Kim I.S."/>
        </authorList>
    </citation>
    <scope>NUCLEOTIDE SEQUENCE [LARGE SCALE GENOMIC DNA]</scope>
    <source>
        <strain evidence="2 3">SSW1-36</strain>
    </source>
</reference>
<evidence type="ECO:0000313" key="3">
    <source>
        <dbReference type="Proteomes" id="UP000831963"/>
    </source>
</evidence>
<sequence length="412" mass="43294">MKQGAERLIALWVVFVAVHALTAWLGWVYPSQPMGDVVLVYEPWATAAVSGGPIVGITETWVYPQLALAPILLVKAMAVPFVGLLGVSGAYLVAWAILVTALDALAFAVLLGRSPSAPRRTAAWFWSAALLLLGPIALYRLDAVTLPIVVIAGLWLVSRPALAAALLTIGAWIKIWPGAVLLAALIAGRRRLRMIIAALVVTTAVIAGLLLLGAHEHLFGFLTEQGGRGLQIEAVAATPFLWAVPGGSAGIEYSFDILTFQVAAPGAEVVAAALSGVMVAVVAGILALAGWMAMRGAAFARLFPPLALSLVAALIVTNKVGSPQFQVWLIAPVILWLVFDRARAVLPAVVVLALCVLTCLVYPLGYDALLQGQVLPIVVLSVRNLLLVVLLVIGIRAVVLTPADGEDRSRSL</sequence>
<name>A0ABY4IRL9_9MICO</name>
<dbReference type="EMBL" id="CP078077">
    <property type="protein sequence ID" value="UPL15269.1"/>
    <property type="molecule type" value="Genomic_DNA"/>
</dbReference>
<dbReference type="Proteomes" id="UP000831963">
    <property type="component" value="Chromosome"/>
</dbReference>
<keyword evidence="1" id="KW-0812">Transmembrane</keyword>
<feature type="transmembrane region" description="Helical" evidence="1">
    <location>
        <begin position="346"/>
        <end position="365"/>
    </location>
</feature>
<proteinExistence type="predicted"/>
<feature type="transmembrane region" description="Helical" evidence="1">
    <location>
        <begin position="323"/>
        <end position="339"/>
    </location>
</feature>
<gene>
    <name evidence="2" type="ORF">KV396_12615</name>
</gene>
<feature type="transmembrane region" description="Helical" evidence="1">
    <location>
        <begin position="161"/>
        <end position="187"/>
    </location>
</feature>
<accession>A0ABY4IRL9</accession>
<dbReference type="RefSeq" id="WP_247955944.1">
    <property type="nucleotide sequence ID" value="NZ_CP078077.1"/>
</dbReference>
<protein>
    <recommendedName>
        <fullName evidence="4">DUF2029 domain-containing protein</fullName>
    </recommendedName>
</protein>
<organism evidence="2 3">
    <name type="scientific">Microbacterium galbinum</name>
    <dbReference type="NCBI Taxonomy" id="2851646"/>
    <lineage>
        <taxon>Bacteria</taxon>
        <taxon>Bacillati</taxon>
        <taxon>Actinomycetota</taxon>
        <taxon>Actinomycetes</taxon>
        <taxon>Micrococcales</taxon>
        <taxon>Microbacteriaceae</taxon>
        <taxon>Microbacterium</taxon>
    </lineage>
</organism>
<feature type="transmembrane region" description="Helical" evidence="1">
    <location>
        <begin position="123"/>
        <end position="141"/>
    </location>
</feature>
<feature type="transmembrane region" description="Helical" evidence="1">
    <location>
        <begin position="9"/>
        <end position="29"/>
    </location>
</feature>
<feature type="transmembrane region" description="Helical" evidence="1">
    <location>
        <begin position="269"/>
        <end position="291"/>
    </location>
</feature>
<evidence type="ECO:0000313" key="2">
    <source>
        <dbReference type="EMBL" id="UPL15269.1"/>
    </source>
</evidence>
<evidence type="ECO:0008006" key="4">
    <source>
        <dbReference type="Google" id="ProtNLM"/>
    </source>
</evidence>
<keyword evidence="1" id="KW-1133">Transmembrane helix</keyword>
<feature type="transmembrane region" description="Helical" evidence="1">
    <location>
        <begin position="298"/>
        <end position="317"/>
    </location>
</feature>
<feature type="transmembrane region" description="Helical" evidence="1">
    <location>
        <begin position="194"/>
        <end position="214"/>
    </location>
</feature>
<keyword evidence="3" id="KW-1185">Reference proteome</keyword>
<keyword evidence="1" id="KW-0472">Membrane</keyword>
<evidence type="ECO:0000256" key="1">
    <source>
        <dbReference type="SAM" id="Phobius"/>
    </source>
</evidence>
<feature type="transmembrane region" description="Helical" evidence="1">
    <location>
        <begin position="385"/>
        <end position="403"/>
    </location>
</feature>
<feature type="transmembrane region" description="Helical" evidence="1">
    <location>
        <begin position="90"/>
        <end position="111"/>
    </location>
</feature>